<dbReference type="EMBL" id="VSRR010049445">
    <property type="protein sequence ID" value="MPC78819.1"/>
    <property type="molecule type" value="Genomic_DNA"/>
</dbReference>
<dbReference type="Proteomes" id="UP000324222">
    <property type="component" value="Unassembled WGS sequence"/>
</dbReference>
<name>A0A5B7IA88_PORTR</name>
<comment type="caution">
    <text evidence="2">The sequence shown here is derived from an EMBL/GenBank/DDBJ whole genome shotgun (WGS) entry which is preliminary data.</text>
</comment>
<proteinExistence type="predicted"/>
<evidence type="ECO:0000313" key="2">
    <source>
        <dbReference type="EMBL" id="MPC78819.1"/>
    </source>
</evidence>
<feature type="compositionally biased region" description="Polar residues" evidence="1">
    <location>
        <begin position="13"/>
        <end position="23"/>
    </location>
</feature>
<evidence type="ECO:0000313" key="3">
    <source>
        <dbReference type="Proteomes" id="UP000324222"/>
    </source>
</evidence>
<feature type="region of interest" description="Disordered" evidence="1">
    <location>
        <begin position="43"/>
        <end position="79"/>
    </location>
</feature>
<evidence type="ECO:0000256" key="1">
    <source>
        <dbReference type="SAM" id="MobiDB-lite"/>
    </source>
</evidence>
<feature type="region of interest" description="Disordered" evidence="1">
    <location>
        <begin position="1"/>
        <end position="23"/>
    </location>
</feature>
<sequence>MPISEPSSWVWAPTTTRSTQGSSVGVGRQWAAVRTCLWVIKTPPQRIGPPHTARSPTTHAHDPRLATLPPTIRPSTYEL</sequence>
<dbReference type="AlphaFoldDB" id="A0A5B7IA88"/>
<gene>
    <name evidence="2" type="ORF">E2C01_073317</name>
</gene>
<keyword evidence="3" id="KW-1185">Reference proteome</keyword>
<protein>
    <submittedName>
        <fullName evidence="2">Uncharacterized protein</fullName>
    </submittedName>
</protein>
<organism evidence="2 3">
    <name type="scientific">Portunus trituberculatus</name>
    <name type="common">Swimming crab</name>
    <name type="synonym">Neptunus trituberculatus</name>
    <dbReference type="NCBI Taxonomy" id="210409"/>
    <lineage>
        <taxon>Eukaryota</taxon>
        <taxon>Metazoa</taxon>
        <taxon>Ecdysozoa</taxon>
        <taxon>Arthropoda</taxon>
        <taxon>Crustacea</taxon>
        <taxon>Multicrustacea</taxon>
        <taxon>Malacostraca</taxon>
        <taxon>Eumalacostraca</taxon>
        <taxon>Eucarida</taxon>
        <taxon>Decapoda</taxon>
        <taxon>Pleocyemata</taxon>
        <taxon>Brachyura</taxon>
        <taxon>Eubrachyura</taxon>
        <taxon>Portunoidea</taxon>
        <taxon>Portunidae</taxon>
        <taxon>Portuninae</taxon>
        <taxon>Portunus</taxon>
    </lineage>
</organism>
<accession>A0A5B7IA88</accession>
<reference evidence="2 3" key="1">
    <citation type="submission" date="2019-05" db="EMBL/GenBank/DDBJ databases">
        <title>Another draft genome of Portunus trituberculatus and its Hox gene families provides insights of decapod evolution.</title>
        <authorList>
            <person name="Jeong J.-H."/>
            <person name="Song I."/>
            <person name="Kim S."/>
            <person name="Choi T."/>
            <person name="Kim D."/>
            <person name="Ryu S."/>
            <person name="Kim W."/>
        </authorList>
    </citation>
    <scope>NUCLEOTIDE SEQUENCE [LARGE SCALE GENOMIC DNA]</scope>
    <source>
        <tissue evidence="2">Muscle</tissue>
    </source>
</reference>